<keyword evidence="8" id="KW-1185">Reference proteome</keyword>
<dbReference type="InterPro" id="IPR006059">
    <property type="entry name" value="SBP"/>
</dbReference>
<dbReference type="Pfam" id="PF01547">
    <property type="entry name" value="SBP_bac_1"/>
    <property type="match status" value="1"/>
</dbReference>
<evidence type="ECO:0000256" key="6">
    <source>
        <dbReference type="SAM" id="SignalP"/>
    </source>
</evidence>
<dbReference type="PANTHER" id="PTHR43649:SF31">
    <property type="entry name" value="SN-GLYCEROL-3-PHOSPHATE-BINDING PERIPLASMIC PROTEIN UGPB"/>
    <property type="match status" value="1"/>
</dbReference>
<dbReference type="RefSeq" id="WP_345122808.1">
    <property type="nucleotide sequence ID" value="NZ_BAABAT010000003.1"/>
</dbReference>
<gene>
    <name evidence="7" type="primary">ngcE_1</name>
    <name evidence="7" type="ORF">GCM10022255_015730</name>
</gene>
<dbReference type="InterPro" id="IPR006311">
    <property type="entry name" value="TAT_signal"/>
</dbReference>
<evidence type="ECO:0000256" key="2">
    <source>
        <dbReference type="ARBA" id="ARBA00008520"/>
    </source>
</evidence>
<evidence type="ECO:0000256" key="3">
    <source>
        <dbReference type="ARBA" id="ARBA00022448"/>
    </source>
</evidence>
<protein>
    <submittedName>
        <fullName evidence="7">N-acetylglucosamine/diacetylchitobiose ABC transporter substrate-binding protein</fullName>
    </submittedName>
</protein>
<comment type="similarity">
    <text evidence="2">Belongs to the bacterial solute-binding protein 1 family.</text>
</comment>
<proteinExistence type="inferred from homology"/>
<keyword evidence="4 6" id="KW-0732">Signal</keyword>
<evidence type="ECO:0000313" key="7">
    <source>
        <dbReference type="EMBL" id="GAA4246037.1"/>
    </source>
</evidence>
<sequence length="467" mass="49830">MSNDLTRRTVLRRAAAAGLLATPAAGLLAACAGSDSKPEDNKGGGAKSADNPFGVADGSTVKVVVFDGGLGTDYAKKDVEIFKAKHANVTVNQSATQKIKTQEQPKMATSPSDLINNSGADNMDTSTLINENAIQSLDDLLDAPTWDGTGKIRDVLLPGTINDGTFQGKFYTLKYAYTVWGMWYDAALFEKNSWTAPKTWADFFTLAPKIKAAGVAPFVYDGVHGYYPRWHIMATVWNAAGKQAVVDIDNLKPDAWKAAGILEGLQNIEKMVKDQLILAGSSALNHTASQQAHLDGKAAFIQLGTWYKNEMAKTLPPTFKLTLSNYWDVASPKAAGAVYAGAGEDWVVPAKAANAAGAKEYLRAMLSTEGAGAFASLTKSLASVKGSGDKVDDTALASANALMKGAPAELISFRYPDFYADYDKESQNLSEDLMAGRVDAAGFITKMQAIADKVSKDPNVKKQTRTN</sequence>
<feature type="chain" id="PRO_5046651304" evidence="6">
    <location>
        <begin position="30"/>
        <end position="467"/>
    </location>
</feature>
<accession>A0ABP8D1R4</accession>
<dbReference type="Proteomes" id="UP001500620">
    <property type="component" value="Unassembled WGS sequence"/>
</dbReference>
<evidence type="ECO:0000256" key="1">
    <source>
        <dbReference type="ARBA" id="ARBA00004196"/>
    </source>
</evidence>
<dbReference type="EMBL" id="BAABAT010000003">
    <property type="protein sequence ID" value="GAA4246037.1"/>
    <property type="molecule type" value="Genomic_DNA"/>
</dbReference>
<feature type="region of interest" description="Disordered" evidence="5">
    <location>
        <begin position="96"/>
        <end position="116"/>
    </location>
</feature>
<evidence type="ECO:0000256" key="4">
    <source>
        <dbReference type="ARBA" id="ARBA00022729"/>
    </source>
</evidence>
<organism evidence="7 8">
    <name type="scientific">Dactylosporangium darangshiense</name>
    <dbReference type="NCBI Taxonomy" id="579108"/>
    <lineage>
        <taxon>Bacteria</taxon>
        <taxon>Bacillati</taxon>
        <taxon>Actinomycetota</taxon>
        <taxon>Actinomycetes</taxon>
        <taxon>Micromonosporales</taxon>
        <taxon>Micromonosporaceae</taxon>
        <taxon>Dactylosporangium</taxon>
    </lineage>
</organism>
<evidence type="ECO:0000313" key="8">
    <source>
        <dbReference type="Proteomes" id="UP001500620"/>
    </source>
</evidence>
<dbReference type="SUPFAM" id="SSF53850">
    <property type="entry name" value="Periplasmic binding protein-like II"/>
    <property type="match status" value="1"/>
</dbReference>
<feature type="signal peptide" evidence="6">
    <location>
        <begin position="1"/>
        <end position="29"/>
    </location>
</feature>
<dbReference type="NCBIfam" id="TIGR03851">
    <property type="entry name" value="chitin_NgcE"/>
    <property type="match status" value="1"/>
</dbReference>
<dbReference type="InterPro" id="IPR050490">
    <property type="entry name" value="Bact_solute-bd_prot1"/>
</dbReference>
<dbReference type="Gene3D" id="3.40.190.10">
    <property type="entry name" value="Periplasmic binding protein-like II"/>
    <property type="match status" value="2"/>
</dbReference>
<dbReference type="PROSITE" id="PS51257">
    <property type="entry name" value="PROKAR_LIPOPROTEIN"/>
    <property type="match status" value="1"/>
</dbReference>
<dbReference type="InterPro" id="IPR022386">
    <property type="entry name" value="Chitin_NgcE"/>
</dbReference>
<keyword evidence="3" id="KW-0813">Transport</keyword>
<dbReference type="PROSITE" id="PS51318">
    <property type="entry name" value="TAT"/>
    <property type="match status" value="1"/>
</dbReference>
<comment type="caution">
    <text evidence="7">The sequence shown here is derived from an EMBL/GenBank/DDBJ whole genome shotgun (WGS) entry which is preliminary data.</text>
</comment>
<dbReference type="PANTHER" id="PTHR43649">
    <property type="entry name" value="ARABINOSE-BINDING PROTEIN-RELATED"/>
    <property type="match status" value="1"/>
</dbReference>
<reference evidence="8" key="1">
    <citation type="journal article" date="2019" name="Int. J. Syst. Evol. Microbiol.">
        <title>The Global Catalogue of Microorganisms (GCM) 10K type strain sequencing project: providing services to taxonomists for standard genome sequencing and annotation.</title>
        <authorList>
            <consortium name="The Broad Institute Genomics Platform"/>
            <consortium name="The Broad Institute Genome Sequencing Center for Infectious Disease"/>
            <person name="Wu L."/>
            <person name="Ma J."/>
        </authorList>
    </citation>
    <scope>NUCLEOTIDE SEQUENCE [LARGE SCALE GENOMIC DNA]</scope>
    <source>
        <strain evidence="8">JCM 17441</strain>
    </source>
</reference>
<name>A0ABP8D1R4_9ACTN</name>
<comment type="subcellular location">
    <subcellularLocation>
        <location evidence="1">Cell envelope</location>
    </subcellularLocation>
</comment>
<evidence type="ECO:0000256" key="5">
    <source>
        <dbReference type="SAM" id="MobiDB-lite"/>
    </source>
</evidence>